<dbReference type="EMBL" id="JASNGB010000127">
    <property type="protein sequence ID" value="MDL2344927.1"/>
    <property type="molecule type" value="Genomic_DNA"/>
</dbReference>
<reference evidence="2 3" key="1">
    <citation type="submission" date="2023-05" db="EMBL/GenBank/DDBJ databases">
        <authorList>
            <person name="Gao F."/>
        </authorList>
    </citation>
    <scope>NUCLEOTIDE SEQUENCE [LARGE SCALE GENOMIC DNA]</scope>
    <source>
        <strain evidence="2 3">MIMF12</strain>
    </source>
</reference>
<keyword evidence="1" id="KW-0812">Transmembrane</keyword>
<feature type="transmembrane region" description="Helical" evidence="1">
    <location>
        <begin position="6"/>
        <end position="27"/>
    </location>
</feature>
<keyword evidence="1" id="KW-0472">Membrane</keyword>
<feature type="transmembrane region" description="Helical" evidence="1">
    <location>
        <begin position="34"/>
        <end position="53"/>
    </location>
</feature>
<accession>A0ABT7JK10</accession>
<keyword evidence="1" id="KW-1133">Transmembrane helix</keyword>
<name>A0ABT7JK10_9DEIO</name>
<protein>
    <recommendedName>
        <fullName evidence="4">DUF4175 domain-containing protein</fullName>
    </recommendedName>
</protein>
<keyword evidence="3" id="KW-1185">Reference proteome</keyword>
<proteinExistence type="predicted"/>
<organism evidence="2 3">
    <name type="scientific">Deinococcus rhizophilus</name>
    <dbReference type="NCBI Taxonomy" id="3049544"/>
    <lineage>
        <taxon>Bacteria</taxon>
        <taxon>Thermotogati</taxon>
        <taxon>Deinococcota</taxon>
        <taxon>Deinococci</taxon>
        <taxon>Deinococcales</taxon>
        <taxon>Deinococcaceae</taxon>
        <taxon>Deinococcus</taxon>
    </lineage>
</organism>
<evidence type="ECO:0008006" key="4">
    <source>
        <dbReference type="Google" id="ProtNLM"/>
    </source>
</evidence>
<evidence type="ECO:0000256" key="1">
    <source>
        <dbReference type="SAM" id="Phobius"/>
    </source>
</evidence>
<evidence type="ECO:0000313" key="2">
    <source>
        <dbReference type="EMBL" id="MDL2344927.1"/>
    </source>
</evidence>
<comment type="caution">
    <text evidence="2">The sequence shown here is derived from an EMBL/GenBank/DDBJ whole genome shotgun (WGS) entry which is preliminary data.</text>
</comment>
<sequence>MLALPVVGVTVFLVVGGLILLGVTSLVPRRSWPWLLLIGCSVLAPWPLALAALPE</sequence>
<dbReference type="RefSeq" id="WP_285524201.1">
    <property type="nucleotide sequence ID" value="NZ_JASNGB010000127.1"/>
</dbReference>
<gene>
    <name evidence="2" type="ORF">QOL99_12305</name>
</gene>
<dbReference type="Proteomes" id="UP001302059">
    <property type="component" value="Unassembled WGS sequence"/>
</dbReference>
<evidence type="ECO:0000313" key="3">
    <source>
        <dbReference type="Proteomes" id="UP001302059"/>
    </source>
</evidence>